<dbReference type="PIRSF" id="PIRSF001365">
    <property type="entry name" value="DHDPS"/>
    <property type="match status" value="1"/>
</dbReference>
<dbReference type="CDD" id="cd00954">
    <property type="entry name" value="NAL"/>
    <property type="match status" value="1"/>
</dbReference>
<dbReference type="InterPro" id="IPR020625">
    <property type="entry name" value="Schiff_base-form_aldolases_AS"/>
</dbReference>
<dbReference type="SMART" id="SM01130">
    <property type="entry name" value="DHDPS"/>
    <property type="match status" value="1"/>
</dbReference>
<dbReference type="PANTHER" id="PTHR42849:SF1">
    <property type="entry name" value="N-ACETYLNEURAMINATE LYASE"/>
    <property type="match status" value="1"/>
</dbReference>
<dbReference type="HAMAP" id="MF_01237">
    <property type="entry name" value="N_acetylneuram_lyase"/>
    <property type="match status" value="1"/>
</dbReference>
<reference evidence="12 13" key="1">
    <citation type="submission" date="2024-09" db="EMBL/GenBank/DDBJ databases">
        <authorList>
            <person name="Sun Q."/>
            <person name="Mori K."/>
        </authorList>
    </citation>
    <scope>NUCLEOTIDE SEQUENCE [LARGE SCALE GENOMIC DNA]</scope>
    <source>
        <strain evidence="12 13">CCM 7538</strain>
    </source>
</reference>
<dbReference type="Gene3D" id="3.20.20.70">
    <property type="entry name" value="Aldolase class I"/>
    <property type="match status" value="1"/>
</dbReference>
<feature type="binding site" evidence="11">
    <location>
        <position position="190"/>
    </location>
    <ligand>
        <name>aceneuramate</name>
        <dbReference type="ChEBI" id="CHEBI:173083"/>
    </ligand>
</feature>
<keyword evidence="13" id="KW-1185">Reference proteome</keyword>
<comment type="subunit">
    <text evidence="3 11">Homotetramer.</text>
</comment>
<evidence type="ECO:0000256" key="5">
    <source>
        <dbReference type="ARBA" id="ARBA00022490"/>
    </source>
</evidence>
<comment type="function">
    <text evidence="11">Catalyzes the reversible aldol cleavage of N-acetylneuraminic acid (sialic acid; Neu5Ac) to form pyruvate and N-acetylmannosamine (ManNAc) via a Schiff base intermediate.</text>
</comment>
<evidence type="ECO:0000256" key="2">
    <source>
        <dbReference type="ARBA" id="ARBA00006324"/>
    </source>
</evidence>
<comment type="pathway">
    <text evidence="11">Amino-sugar metabolism; N-acetylneuraminate degradation; D-fructose 6-phosphate from N-acetylneuraminate: step 1/5.</text>
</comment>
<feature type="active site" description="Schiff-base intermediate with substrate" evidence="11">
    <location>
        <position position="164"/>
    </location>
</feature>
<evidence type="ECO:0000313" key="13">
    <source>
        <dbReference type="Proteomes" id="UP001589769"/>
    </source>
</evidence>
<dbReference type="InterPro" id="IPR002220">
    <property type="entry name" value="DapA-like"/>
</dbReference>
<protein>
    <recommendedName>
        <fullName evidence="9 11">N-acetylneuraminate lyase</fullName>
        <shortName evidence="11">NAL</shortName>
        <shortName evidence="11">Neu5Ac lyase</shortName>
        <ecNumber evidence="4 11">4.1.3.3</ecNumber>
    </recommendedName>
    <alternativeName>
        <fullName evidence="11">N-acetylneuraminate pyruvate-lyase</fullName>
    </alternativeName>
    <alternativeName>
        <fullName evidence="11">N-acetylneuraminic acid aldolase</fullName>
    </alternativeName>
    <alternativeName>
        <fullName evidence="11">Sialate lyase</fullName>
    </alternativeName>
    <alternativeName>
        <fullName evidence="11">Sialic acid aldolase</fullName>
    </alternativeName>
    <alternativeName>
        <fullName evidence="11">Sialic acid lyase</fullName>
    </alternativeName>
</protein>
<evidence type="ECO:0000256" key="7">
    <source>
        <dbReference type="ARBA" id="ARBA00023270"/>
    </source>
</evidence>
<name>A0ABV6HWB3_9PAST</name>
<keyword evidence="8 11" id="KW-0119">Carbohydrate metabolism</keyword>
<proteinExistence type="inferred from homology"/>
<feature type="binding site" evidence="11">
    <location>
        <position position="188"/>
    </location>
    <ligand>
        <name>aceneuramate</name>
        <dbReference type="ChEBI" id="CHEBI:173083"/>
    </ligand>
</feature>
<dbReference type="EC" id="4.1.3.3" evidence="4 11"/>
<dbReference type="SUPFAM" id="SSF51569">
    <property type="entry name" value="Aldolase"/>
    <property type="match status" value="1"/>
</dbReference>
<dbReference type="NCBIfam" id="NF003164">
    <property type="entry name" value="PRK04147.1"/>
    <property type="match status" value="1"/>
</dbReference>
<dbReference type="NCBIfam" id="TIGR00683">
    <property type="entry name" value="nanA"/>
    <property type="match status" value="1"/>
</dbReference>
<dbReference type="GO" id="GO:0008747">
    <property type="term" value="F:N-acetylneuraminate lyase activity"/>
    <property type="evidence" value="ECO:0007669"/>
    <property type="project" value="UniProtKB-EC"/>
</dbReference>
<dbReference type="InterPro" id="IPR005264">
    <property type="entry name" value="NanA"/>
</dbReference>
<dbReference type="RefSeq" id="WP_382374260.1">
    <property type="nucleotide sequence ID" value="NZ_JBHLWA010000024.1"/>
</dbReference>
<feature type="binding site" evidence="11">
    <location>
        <position position="207"/>
    </location>
    <ligand>
        <name>aceneuramate</name>
        <dbReference type="ChEBI" id="CHEBI:173083"/>
    </ligand>
</feature>
<keyword evidence="7 11" id="KW-0704">Schiff base</keyword>
<dbReference type="InterPro" id="IPR013785">
    <property type="entry name" value="Aldolase_TIM"/>
</dbReference>
<keyword evidence="6 11" id="KW-0456">Lyase</keyword>
<evidence type="ECO:0000256" key="11">
    <source>
        <dbReference type="HAMAP-Rule" id="MF_01237"/>
    </source>
</evidence>
<feature type="binding site" evidence="11">
    <location>
        <position position="191"/>
    </location>
    <ligand>
        <name>aceneuramate</name>
        <dbReference type="ChEBI" id="CHEBI:173083"/>
    </ligand>
</feature>
<accession>A0ABV6HWB3</accession>
<feature type="binding site" evidence="11">
    <location>
        <position position="47"/>
    </location>
    <ligand>
        <name>aceneuramate</name>
        <dbReference type="ChEBI" id="CHEBI:173083"/>
    </ligand>
</feature>
<comment type="subcellular location">
    <subcellularLocation>
        <location evidence="1 11">Cytoplasm</location>
    </subcellularLocation>
</comment>
<keyword evidence="5 11" id="KW-0963">Cytoplasm</keyword>
<feature type="binding site" evidence="11">
    <location>
        <position position="166"/>
    </location>
    <ligand>
        <name>aceneuramate</name>
        <dbReference type="ChEBI" id="CHEBI:173083"/>
    </ligand>
</feature>
<dbReference type="PRINTS" id="PR00146">
    <property type="entry name" value="DHPICSNTHASE"/>
</dbReference>
<evidence type="ECO:0000256" key="10">
    <source>
        <dbReference type="ARBA" id="ARBA00044906"/>
    </source>
</evidence>
<sequence>MKNLKGIISALLVSYNADGSINEKGLREIIRYNIDKMKVDGLYVGGSTGENFMLSTEEKKQIFRIAKDEVKDQVALIAQVGSVNLHESVELGKYATELGYDCLSAVTPFYYKFSFAEIKNYYDTIIAETGNNMIVYSIPFLTGVNIGVEQFGELYKNPKIIGVKFTAGDFYLLERVKRAYPDHLIWAGFDEMMLSAAVLGVDGAIGSTFNVNGVRARQIFEYAQQGKIAEARAIQHVTNDLIEGILNNGLYLTIKELLKLDGVDAGYCREPMTKELTPEKVAFAKELKAKYLA</sequence>
<evidence type="ECO:0000256" key="3">
    <source>
        <dbReference type="ARBA" id="ARBA00011881"/>
    </source>
</evidence>
<evidence type="ECO:0000313" key="12">
    <source>
        <dbReference type="EMBL" id="MFC0323036.1"/>
    </source>
</evidence>
<evidence type="ECO:0000256" key="1">
    <source>
        <dbReference type="ARBA" id="ARBA00004496"/>
    </source>
</evidence>
<comment type="caution">
    <text evidence="12">The sequence shown here is derived from an EMBL/GenBank/DDBJ whole genome shotgun (WGS) entry which is preliminary data.</text>
</comment>
<dbReference type="Proteomes" id="UP001589769">
    <property type="component" value="Unassembled WGS sequence"/>
</dbReference>
<evidence type="ECO:0000256" key="6">
    <source>
        <dbReference type="ARBA" id="ARBA00023239"/>
    </source>
</evidence>
<comment type="similarity">
    <text evidence="2 11">Belongs to the DapA family. NanA subfamily.</text>
</comment>
<gene>
    <name evidence="11 12" type="primary">nanA</name>
    <name evidence="12" type="ORF">ACFFHT_05620</name>
</gene>
<dbReference type="PANTHER" id="PTHR42849">
    <property type="entry name" value="N-ACETYLNEURAMINATE LYASE"/>
    <property type="match status" value="1"/>
</dbReference>
<evidence type="ECO:0000256" key="8">
    <source>
        <dbReference type="ARBA" id="ARBA00023277"/>
    </source>
</evidence>
<comment type="catalytic activity">
    <reaction evidence="10 11">
        <text>aceneuramate = aldehydo-N-acetyl-D-mannosamine + pyruvate</text>
        <dbReference type="Rhea" id="RHEA:23296"/>
        <dbReference type="ChEBI" id="CHEBI:15361"/>
        <dbReference type="ChEBI" id="CHEBI:17122"/>
        <dbReference type="ChEBI" id="CHEBI:173083"/>
        <dbReference type="EC" id="4.1.3.3"/>
    </reaction>
</comment>
<dbReference type="InterPro" id="IPR020624">
    <property type="entry name" value="Schiff_base-form_aldolases_CS"/>
</dbReference>
<feature type="binding site" evidence="11">
    <location>
        <position position="48"/>
    </location>
    <ligand>
        <name>aceneuramate</name>
        <dbReference type="ChEBI" id="CHEBI:173083"/>
    </ligand>
</feature>
<dbReference type="Pfam" id="PF00701">
    <property type="entry name" value="DHDPS"/>
    <property type="match status" value="1"/>
</dbReference>
<dbReference type="EMBL" id="JBHLWA010000024">
    <property type="protein sequence ID" value="MFC0323036.1"/>
    <property type="molecule type" value="Genomic_DNA"/>
</dbReference>
<organism evidence="12 13">
    <name type="scientific">Gallibacterium melopsittaci</name>
    <dbReference type="NCBI Taxonomy" id="516063"/>
    <lineage>
        <taxon>Bacteria</taxon>
        <taxon>Pseudomonadati</taxon>
        <taxon>Pseudomonadota</taxon>
        <taxon>Gammaproteobacteria</taxon>
        <taxon>Pasteurellales</taxon>
        <taxon>Pasteurellaceae</taxon>
        <taxon>Gallibacterium</taxon>
    </lineage>
</organism>
<dbReference type="PROSITE" id="PS00666">
    <property type="entry name" value="DHDPS_2"/>
    <property type="match status" value="1"/>
</dbReference>
<evidence type="ECO:0000256" key="9">
    <source>
        <dbReference type="ARBA" id="ARBA00039936"/>
    </source>
</evidence>
<dbReference type="PROSITE" id="PS00665">
    <property type="entry name" value="DHDPS_1"/>
    <property type="match status" value="1"/>
</dbReference>
<evidence type="ECO:0000256" key="4">
    <source>
        <dbReference type="ARBA" id="ARBA00012911"/>
    </source>
</evidence>
<feature type="active site" description="Proton donor" evidence="11">
    <location>
        <position position="136"/>
    </location>
</feature>